<keyword evidence="10" id="KW-0460">Magnesium</keyword>
<evidence type="ECO:0000256" key="12">
    <source>
        <dbReference type="ARBA" id="ARBA00023317"/>
    </source>
</evidence>
<sequence length="163" mass="17297">MLFWHSQQQGKAGTSGAFEGNLPEHPISLAAGQTLTLTCNTTVAASETVLPISYPSLAGTGLAPGSQVFVGQYLFTGSETSSVYLTVQEVRGDEAVCTCNNTCVLEGLALTVHISHMRNEAPILAETDTAALRQWGAANRIDYVSVSFTRHAADIAVVRELLD</sequence>
<dbReference type="InterPro" id="IPR015813">
    <property type="entry name" value="Pyrv/PenolPyrv_kinase-like_dom"/>
</dbReference>
<dbReference type="EMBL" id="PGGS01001708">
    <property type="protein sequence ID" value="PNH00103.1"/>
    <property type="molecule type" value="Genomic_DNA"/>
</dbReference>
<dbReference type="PANTHER" id="PTHR11817">
    <property type="entry name" value="PYRUVATE KINASE"/>
    <property type="match status" value="1"/>
</dbReference>
<dbReference type="GO" id="GO:0005524">
    <property type="term" value="F:ATP binding"/>
    <property type="evidence" value="ECO:0007669"/>
    <property type="project" value="UniProtKB-KW"/>
</dbReference>
<dbReference type="Gene3D" id="3.20.20.60">
    <property type="entry name" value="Phosphoenolpyruvate-binding domains"/>
    <property type="match status" value="1"/>
</dbReference>
<feature type="non-terminal residue" evidence="14">
    <location>
        <position position="163"/>
    </location>
</feature>
<dbReference type="SUPFAM" id="SSF51621">
    <property type="entry name" value="Phosphoenolpyruvate/pyruvate domain"/>
    <property type="match status" value="1"/>
</dbReference>
<keyword evidence="8 14" id="KW-0418">Kinase</keyword>
<evidence type="ECO:0000313" key="15">
    <source>
        <dbReference type="Proteomes" id="UP000236333"/>
    </source>
</evidence>
<dbReference type="Gene3D" id="2.40.33.10">
    <property type="entry name" value="PK beta-barrel domain-like"/>
    <property type="match status" value="1"/>
</dbReference>
<dbReference type="GO" id="GO:0030955">
    <property type="term" value="F:potassium ion binding"/>
    <property type="evidence" value="ECO:0007669"/>
    <property type="project" value="InterPro"/>
</dbReference>
<dbReference type="Proteomes" id="UP000236333">
    <property type="component" value="Unassembled WGS sequence"/>
</dbReference>
<dbReference type="UniPathway" id="UPA00109">
    <property type="reaction ID" value="UER00188"/>
</dbReference>
<evidence type="ECO:0000256" key="11">
    <source>
        <dbReference type="ARBA" id="ARBA00023152"/>
    </source>
</evidence>
<dbReference type="AlphaFoldDB" id="A0A2J7ZIK6"/>
<evidence type="ECO:0000256" key="5">
    <source>
        <dbReference type="ARBA" id="ARBA00022679"/>
    </source>
</evidence>
<comment type="cofactor">
    <cofactor evidence="1">
        <name>K(+)</name>
        <dbReference type="ChEBI" id="CHEBI:29103"/>
    </cofactor>
</comment>
<keyword evidence="12 14" id="KW-0670">Pyruvate</keyword>
<keyword evidence="5" id="KW-0808">Transferase</keyword>
<accession>A0A2J7ZIK6</accession>
<dbReference type="InterPro" id="IPR015793">
    <property type="entry name" value="Pyrv_Knase_brl"/>
</dbReference>
<organism evidence="14 15">
    <name type="scientific">Tetrabaena socialis</name>
    <dbReference type="NCBI Taxonomy" id="47790"/>
    <lineage>
        <taxon>Eukaryota</taxon>
        <taxon>Viridiplantae</taxon>
        <taxon>Chlorophyta</taxon>
        <taxon>core chlorophytes</taxon>
        <taxon>Chlorophyceae</taxon>
        <taxon>CS clade</taxon>
        <taxon>Chlamydomonadales</taxon>
        <taxon>Tetrabaenaceae</taxon>
        <taxon>Tetrabaena</taxon>
    </lineage>
</organism>
<dbReference type="InterPro" id="IPR001697">
    <property type="entry name" value="Pyr_Knase"/>
</dbReference>
<keyword evidence="9" id="KW-0067">ATP-binding</keyword>
<evidence type="ECO:0000256" key="9">
    <source>
        <dbReference type="ARBA" id="ARBA00022840"/>
    </source>
</evidence>
<dbReference type="InterPro" id="IPR015806">
    <property type="entry name" value="Pyrv_Knase_insert_dom_sf"/>
</dbReference>
<keyword evidence="7" id="KW-0547">Nucleotide-binding</keyword>
<comment type="similarity">
    <text evidence="3">Belongs to the pyruvate kinase family.</text>
</comment>
<dbReference type="GO" id="GO:0016301">
    <property type="term" value="F:kinase activity"/>
    <property type="evidence" value="ECO:0007669"/>
    <property type="project" value="UniProtKB-KW"/>
</dbReference>
<dbReference type="GO" id="GO:0000287">
    <property type="term" value="F:magnesium ion binding"/>
    <property type="evidence" value="ECO:0007669"/>
    <property type="project" value="InterPro"/>
</dbReference>
<keyword evidence="6" id="KW-0479">Metal-binding</keyword>
<comment type="pathway">
    <text evidence="2">Carbohydrate degradation; glycolysis; pyruvate from D-glyceraldehyde 3-phosphate: step 5/5.</text>
</comment>
<name>A0A2J7ZIK6_9CHLO</name>
<evidence type="ECO:0000256" key="7">
    <source>
        <dbReference type="ARBA" id="ARBA00022741"/>
    </source>
</evidence>
<dbReference type="OrthoDB" id="108365at2759"/>
<evidence type="ECO:0000256" key="8">
    <source>
        <dbReference type="ARBA" id="ARBA00022777"/>
    </source>
</evidence>
<protein>
    <recommendedName>
        <fullName evidence="4">pyruvate kinase</fullName>
        <ecNumber evidence="4">2.7.1.40</ecNumber>
    </recommendedName>
</protein>
<reference evidence="14 15" key="1">
    <citation type="journal article" date="2017" name="Mol. Biol. Evol.">
        <title>The 4-celled Tetrabaena socialis nuclear genome reveals the essential components for genetic control of cell number at the origin of multicellularity in the volvocine lineage.</title>
        <authorList>
            <person name="Featherston J."/>
            <person name="Arakaki Y."/>
            <person name="Hanschen E.R."/>
            <person name="Ferris P.J."/>
            <person name="Michod R.E."/>
            <person name="Olson B.J.S.C."/>
            <person name="Nozaki H."/>
            <person name="Durand P.M."/>
        </authorList>
    </citation>
    <scope>NUCLEOTIDE SEQUENCE [LARGE SCALE GENOMIC DNA]</scope>
    <source>
        <strain evidence="14 15">NIES-571</strain>
    </source>
</reference>
<gene>
    <name evidence="14" type="ORF">TSOC_014091</name>
</gene>
<dbReference type="Pfam" id="PF00224">
    <property type="entry name" value="PK"/>
    <property type="match status" value="1"/>
</dbReference>
<proteinExistence type="inferred from homology"/>
<dbReference type="SUPFAM" id="SSF50800">
    <property type="entry name" value="PK beta-barrel domain-like"/>
    <property type="match status" value="1"/>
</dbReference>
<evidence type="ECO:0000256" key="6">
    <source>
        <dbReference type="ARBA" id="ARBA00022723"/>
    </source>
</evidence>
<evidence type="ECO:0000256" key="10">
    <source>
        <dbReference type="ARBA" id="ARBA00022842"/>
    </source>
</evidence>
<comment type="caution">
    <text evidence="14">The sequence shown here is derived from an EMBL/GenBank/DDBJ whole genome shotgun (WGS) entry which is preliminary data.</text>
</comment>
<dbReference type="EC" id="2.7.1.40" evidence="4"/>
<dbReference type="InterPro" id="IPR011037">
    <property type="entry name" value="Pyrv_Knase-like_insert_dom_sf"/>
</dbReference>
<evidence type="ECO:0000256" key="2">
    <source>
        <dbReference type="ARBA" id="ARBA00004997"/>
    </source>
</evidence>
<evidence type="ECO:0000256" key="1">
    <source>
        <dbReference type="ARBA" id="ARBA00001958"/>
    </source>
</evidence>
<feature type="domain" description="Pyruvate kinase barrel" evidence="13">
    <location>
        <begin position="25"/>
        <end position="162"/>
    </location>
</feature>
<keyword evidence="15" id="KW-1185">Reference proteome</keyword>
<evidence type="ECO:0000259" key="13">
    <source>
        <dbReference type="Pfam" id="PF00224"/>
    </source>
</evidence>
<evidence type="ECO:0000256" key="3">
    <source>
        <dbReference type="ARBA" id="ARBA00008663"/>
    </source>
</evidence>
<dbReference type="InterPro" id="IPR040442">
    <property type="entry name" value="Pyrv_kinase-like_dom_sf"/>
</dbReference>
<keyword evidence="11" id="KW-0324">Glycolysis</keyword>
<evidence type="ECO:0000313" key="14">
    <source>
        <dbReference type="EMBL" id="PNH00103.1"/>
    </source>
</evidence>
<dbReference type="GO" id="GO:0004743">
    <property type="term" value="F:pyruvate kinase activity"/>
    <property type="evidence" value="ECO:0007669"/>
    <property type="project" value="UniProtKB-EC"/>
</dbReference>
<evidence type="ECO:0000256" key="4">
    <source>
        <dbReference type="ARBA" id="ARBA00012142"/>
    </source>
</evidence>